<sequence>MRDELVTEKRMFGTTALCAQGKVFMFPWRQNLVFKLPADRVAELISANSGELFDPGHGRTSPTWVAVYPSVHKAWPALADAARDFVQGRRPGDQPSQA</sequence>
<dbReference type="InterPro" id="IPR007076">
    <property type="entry name" value="TfoX_N"/>
</dbReference>
<dbReference type="AlphaFoldDB" id="A0A2T8F4X6"/>
<dbReference type="Pfam" id="PF04993">
    <property type="entry name" value="TfoX_N"/>
    <property type="match status" value="1"/>
</dbReference>
<keyword evidence="3" id="KW-1185">Reference proteome</keyword>
<dbReference type="RefSeq" id="WP_116574508.1">
    <property type="nucleotide sequence ID" value="NZ_QDGZ01000014.1"/>
</dbReference>
<proteinExistence type="predicted"/>
<evidence type="ECO:0000313" key="3">
    <source>
        <dbReference type="Proteomes" id="UP000246018"/>
    </source>
</evidence>
<accession>A0A2T8F4X6</accession>
<protein>
    <recommendedName>
        <fullName evidence="1">TfoX N-terminal domain-containing protein</fullName>
    </recommendedName>
</protein>
<dbReference type="EMBL" id="QDGZ01000014">
    <property type="protein sequence ID" value="PVG80754.1"/>
    <property type="molecule type" value="Genomic_DNA"/>
</dbReference>
<dbReference type="Proteomes" id="UP000246018">
    <property type="component" value="Unassembled WGS sequence"/>
</dbReference>
<dbReference type="OrthoDB" id="8779526at2"/>
<comment type="caution">
    <text evidence="2">The sequence shown here is derived from an EMBL/GenBank/DDBJ whole genome shotgun (WGS) entry which is preliminary data.</text>
</comment>
<evidence type="ECO:0000313" key="2">
    <source>
        <dbReference type="EMBL" id="PVG80754.1"/>
    </source>
</evidence>
<dbReference type="SUPFAM" id="SSF159894">
    <property type="entry name" value="YgaC/TfoX-N like"/>
    <property type="match status" value="1"/>
</dbReference>
<dbReference type="Gene3D" id="3.30.1460.30">
    <property type="entry name" value="YgaC/TfoX-N like chaperone"/>
    <property type="match status" value="1"/>
</dbReference>
<evidence type="ECO:0000259" key="1">
    <source>
        <dbReference type="Pfam" id="PF04993"/>
    </source>
</evidence>
<organism evidence="2 3">
    <name type="scientific">Nocardioides gansuensis</name>
    <dbReference type="NCBI Taxonomy" id="2138300"/>
    <lineage>
        <taxon>Bacteria</taxon>
        <taxon>Bacillati</taxon>
        <taxon>Actinomycetota</taxon>
        <taxon>Actinomycetes</taxon>
        <taxon>Propionibacteriales</taxon>
        <taxon>Nocardioidaceae</taxon>
        <taxon>Nocardioides</taxon>
    </lineage>
</organism>
<gene>
    <name evidence="2" type="ORF">DDE18_21670</name>
</gene>
<reference evidence="2 3" key="1">
    <citation type="submission" date="2018-04" db="EMBL/GenBank/DDBJ databases">
        <title>Genome of Nocardioides gansuensis WSJ-1.</title>
        <authorList>
            <person name="Wu S."/>
            <person name="Wang G."/>
        </authorList>
    </citation>
    <scope>NUCLEOTIDE SEQUENCE [LARGE SCALE GENOMIC DNA]</scope>
    <source>
        <strain evidence="2 3">WSJ-1</strain>
    </source>
</reference>
<feature type="domain" description="TfoX N-terminal" evidence="1">
    <location>
        <begin position="6"/>
        <end position="81"/>
    </location>
</feature>
<name>A0A2T8F4X6_9ACTN</name>